<name>W1WHG5_9ZZZZ</name>
<dbReference type="EMBL" id="AZMM01018783">
    <property type="protein sequence ID" value="ETJ17321.1"/>
    <property type="molecule type" value="Genomic_DNA"/>
</dbReference>
<proteinExistence type="predicted"/>
<sequence length="75" mass="8975">MEVKVTIEEVLSKTITFEVSDDLTEDERTEYVDEKIKEMYQNSKWKSILSADDFSGYVQIQYEDDEVTTDWYNLF</sequence>
<organism evidence="1">
    <name type="scientific">human gut metagenome</name>
    <dbReference type="NCBI Taxonomy" id="408170"/>
    <lineage>
        <taxon>unclassified sequences</taxon>
        <taxon>metagenomes</taxon>
        <taxon>organismal metagenomes</taxon>
    </lineage>
</organism>
<evidence type="ECO:0000313" key="1">
    <source>
        <dbReference type="EMBL" id="ETJ17321.1"/>
    </source>
</evidence>
<comment type="caution">
    <text evidence="1">The sequence shown here is derived from an EMBL/GenBank/DDBJ whole genome shotgun (WGS) entry which is preliminary data.</text>
</comment>
<dbReference type="AlphaFoldDB" id="W1WHG5"/>
<gene>
    <name evidence="1" type="ORF">Q604_UNBc4C00002G0006</name>
</gene>
<reference evidence="1" key="1">
    <citation type="submission" date="2013-12" db="EMBL/GenBank/DDBJ databases">
        <title>A Varibaculum cambriense genome reconstructed from a premature infant gut community with otherwise low bacterial novelty that shifts toward anaerobic metabolism during the third week of life.</title>
        <authorList>
            <person name="Brown C.T."/>
            <person name="Sharon I."/>
            <person name="Thomas B.C."/>
            <person name="Castelle C.J."/>
            <person name="Morowitz M.J."/>
            <person name="Banfield J.F."/>
        </authorList>
    </citation>
    <scope>NUCLEOTIDE SEQUENCE</scope>
</reference>
<accession>W1WHG5</accession>
<protein>
    <submittedName>
        <fullName evidence="1">Uncharacterized protein</fullName>
    </submittedName>
</protein>